<comment type="caution">
    <text evidence="1">The sequence shown here is derived from an EMBL/GenBank/DDBJ whole genome shotgun (WGS) entry which is preliminary data.</text>
</comment>
<dbReference type="EMBL" id="JAPPUY010000001">
    <property type="protein sequence ID" value="MCY4743521.1"/>
    <property type="molecule type" value="Genomic_DNA"/>
</dbReference>
<dbReference type="Proteomes" id="UP001076464">
    <property type="component" value="Unassembled WGS sequence"/>
</dbReference>
<sequence length="306" mass="32856">MGAMQASRSTPEARRLPQWATSRSGQPDYIALALLLFALCVLFGPTMVDVARTIWTRDEQGHGPIILAVTAWLVYRKRHELLALEARPSLLAGSAWLALALLMFVLGRSQAVLLLSVGALIPLLVGLLLLIIGPAAVRLLWFPLFFLLFMVPLPATLVIAVTTPLKSAVSAVASSLLYNLGYPVGRSGVVLTVGPYQLLVADACAGLNSMFTLEALGLLYMNIMAYTSKARNIAMAIAIVPISFVANIVRVCILVLVTYHFGDEAGQGFVHGFAGMVLFMVALILILAFDHGMTGLARLTRKLGKA</sequence>
<evidence type="ECO:0000313" key="1">
    <source>
        <dbReference type="EMBL" id="MCY4743521.1"/>
    </source>
</evidence>
<name>A0ACC6C543_9BURK</name>
<organism evidence="1 2">
    <name type="scientific">Roseateles hydrophilus</name>
    <dbReference type="NCBI Taxonomy" id="2975054"/>
    <lineage>
        <taxon>Bacteria</taxon>
        <taxon>Pseudomonadati</taxon>
        <taxon>Pseudomonadota</taxon>
        <taxon>Betaproteobacteria</taxon>
        <taxon>Burkholderiales</taxon>
        <taxon>Sphaerotilaceae</taxon>
        <taxon>Roseateles</taxon>
    </lineage>
</organism>
<reference evidence="1" key="1">
    <citation type="submission" date="2022-08" db="EMBL/GenBank/DDBJ databases">
        <title>Genome sequencing of Pelomonas sp. UHG3.</title>
        <authorList>
            <person name="So Y."/>
        </authorList>
    </citation>
    <scope>NUCLEOTIDE SEQUENCE</scope>
    <source>
        <strain evidence="1">UHG3</strain>
    </source>
</reference>
<keyword evidence="2" id="KW-1185">Reference proteome</keyword>
<proteinExistence type="predicted"/>
<gene>
    <name evidence="1" type="primary">xrtB</name>
    <name evidence="1" type="ORF">NYO99_00885</name>
</gene>
<accession>A0ACC6C543</accession>
<protein>
    <submittedName>
        <fullName evidence="1">Exosortase B</fullName>
    </submittedName>
</protein>
<evidence type="ECO:0000313" key="2">
    <source>
        <dbReference type="Proteomes" id="UP001076464"/>
    </source>
</evidence>